<sequence length="177" mass="19159">MVAIAKAFECFVGAWGYINATLTNTTTGELIPEWHSIYPSGISVYAPSGYLSFIITANDTTQPEKRPTTVSLPAQPDDPVEVWATVAQNSLAAGGPFEVLNATDGNGNATYGNSTDGPFGTARSEFETATLPAWVGFSLDNEFAFHDDCNTHVLYSRFSADTLQTVWFYRKPDNSPS</sequence>
<keyword evidence="2" id="KW-1185">Reference proteome</keyword>
<dbReference type="OrthoDB" id="3904217at2759"/>
<protein>
    <recommendedName>
        <fullName evidence="3">Lipocalin-like domain-containing protein</fullName>
    </recommendedName>
</protein>
<evidence type="ECO:0008006" key="3">
    <source>
        <dbReference type="Google" id="ProtNLM"/>
    </source>
</evidence>
<dbReference type="Proteomes" id="UP000572817">
    <property type="component" value="Unassembled WGS sequence"/>
</dbReference>
<reference evidence="1" key="1">
    <citation type="submission" date="2020-04" db="EMBL/GenBank/DDBJ databases">
        <title>Genome Assembly and Annotation of Botryosphaeria dothidea sdau 11-99, a Latent Pathogen of Apple Fruit Ring Rot in China.</title>
        <authorList>
            <person name="Yu C."/>
            <person name="Diao Y."/>
            <person name="Lu Q."/>
            <person name="Zhao J."/>
            <person name="Cui S."/>
            <person name="Peng C."/>
            <person name="He B."/>
            <person name="Liu H."/>
        </authorList>
    </citation>
    <scope>NUCLEOTIDE SEQUENCE [LARGE SCALE GENOMIC DNA]</scope>
    <source>
        <strain evidence="1">Sdau11-99</strain>
    </source>
</reference>
<organism evidence="1 2">
    <name type="scientific">Botryosphaeria dothidea</name>
    <dbReference type="NCBI Taxonomy" id="55169"/>
    <lineage>
        <taxon>Eukaryota</taxon>
        <taxon>Fungi</taxon>
        <taxon>Dikarya</taxon>
        <taxon>Ascomycota</taxon>
        <taxon>Pezizomycotina</taxon>
        <taxon>Dothideomycetes</taxon>
        <taxon>Dothideomycetes incertae sedis</taxon>
        <taxon>Botryosphaeriales</taxon>
        <taxon>Botryosphaeriaceae</taxon>
        <taxon>Botryosphaeria</taxon>
    </lineage>
</organism>
<accession>A0A8H4N4C8</accession>
<dbReference type="AlphaFoldDB" id="A0A8H4N4C8"/>
<evidence type="ECO:0000313" key="1">
    <source>
        <dbReference type="EMBL" id="KAF4310614.1"/>
    </source>
</evidence>
<comment type="caution">
    <text evidence="1">The sequence shown here is derived from an EMBL/GenBank/DDBJ whole genome shotgun (WGS) entry which is preliminary data.</text>
</comment>
<proteinExistence type="predicted"/>
<gene>
    <name evidence="1" type="ORF">GTA08_BOTSDO13937</name>
</gene>
<dbReference type="EMBL" id="WWBZ02000014">
    <property type="protein sequence ID" value="KAF4310614.1"/>
    <property type="molecule type" value="Genomic_DNA"/>
</dbReference>
<name>A0A8H4N4C8_9PEZI</name>
<evidence type="ECO:0000313" key="2">
    <source>
        <dbReference type="Proteomes" id="UP000572817"/>
    </source>
</evidence>